<dbReference type="InterPro" id="IPR010930">
    <property type="entry name" value="Flg_bb/hook_C_dom"/>
</dbReference>
<dbReference type="GO" id="GO:0005576">
    <property type="term" value="C:extracellular region"/>
    <property type="evidence" value="ECO:0007669"/>
    <property type="project" value="UniProtKB-SubCell"/>
</dbReference>
<evidence type="ECO:0000259" key="8">
    <source>
        <dbReference type="Pfam" id="PF22638"/>
    </source>
</evidence>
<comment type="subcellular location">
    <subcellularLocation>
        <location evidence="1">Bacterial flagellum</location>
    </subcellularLocation>
    <subcellularLocation>
        <location evidence="2">Secreted</location>
    </subcellularLocation>
</comment>
<dbReference type="EMBL" id="VSZS01000067">
    <property type="protein sequence ID" value="TYR30137.1"/>
    <property type="molecule type" value="Genomic_DNA"/>
</dbReference>
<proteinExistence type="inferred from homology"/>
<keyword evidence="6" id="KW-0975">Bacterial flagellum</keyword>
<dbReference type="Proteomes" id="UP000323258">
    <property type="component" value="Unassembled WGS sequence"/>
</dbReference>
<dbReference type="PANTHER" id="PTHR30033:SF1">
    <property type="entry name" value="FLAGELLAR HOOK-ASSOCIATED PROTEIN 1"/>
    <property type="match status" value="1"/>
</dbReference>
<protein>
    <recommendedName>
        <fullName evidence="4">Flagellar hook-associated protein 1</fullName>
    </recommendedName>
</protein>
<dbReference type="AlphaFoldDB" id="A0A5D4GP72"/>
<comment type="caution">
    <text evidence="9">The sequence shown here is derived from an EMBL/GenBank/DDBJ whole genome shotgun (WGS) entry which is preliminary data.</text>
</comment>
<evidence type="ECO:0000259" key="7">
    <source>
        <dbReference type="Pfam" id="PF06429"/>
    </source>
</evidence>
<feature type="domain" description="Flagellar basal-body/hook protein C-terminal" evidence="7">
    <location>
        <begin position="444"/>
        <end position="479"/>
    </location>
</feature>
<keyword evidence="9" id="KW-0969">Cilium</keyword>
<keyword evidence="5" id="KW-0964">Secreted</keyword>
<gene>
    <name evidence="9" type="primary">flgK</name>
    <name evidence="9" type="ORF">FY036_19825</name>
</gene>
<dbReference type="Pfam" id="PF06429">
    <property type="entry name" value="Flg_bbr_C"/>
    <property type="match status" value="1"/>
</dbReference>
<reference evidence="9 10" key="1">
    <citation type="submission" date="2019-08" db="EMBL/GenBank/DDBJ databases">
        <authorList>
            <person name="Seo Y.L."/>
        </authorList>
    </citation>
    <scope>NUCLEOTIDE SEQUENCE [LARGE SCALE GENOMIC DNA]</scope>
    <source>
        <strain evidence="9 10">MaA-C15</strain>
    </source>
</reference>
<evidence type="ECO:0000256" key="4">
    <source>
        <dbReference type="ARBA" id="ARBA00016244"/>
    </source>
</evidence>
<evidence type="ECO:0000256" key="1">
    <source>
        <dbReference type="ARBA" id="ARBA00004365"/>
    </source>
</evidence>
<evidence type="ECO:0000313" key="10">
    <source>
        <dbReference type="Proteomes" id="UP000323258"/>
    </source>
</evidence>
<accession>A0A5D4GP72</accession>
<evidence type="ECO:0000256" key="2">
    <source>
        <dbReference type="ARBA" id="ARBA00004613"/>
    </source>
</evidence>
<dbReference type="GO" id="GO:0005198">
    <property type="term" value="F:structural molecule activity"/>
    <property type="evidence" value="ECO:0007669"/>
    <property type="project" value="InterPro"/>
</dbReference>
<dbReference type="PANTHER" id="PTHR30033">
    <property type="entry name" value="FLAGELLAR HOOK-ASSOCIATED PROTEIN 1"/>
    <property type="match status" value="1"/>
</dbReference>
<dbReference type="NCBIfam" id="TIGR02492">
    <property type="entry name" value="flgK_ends"/>
    <property type="match status" value="1"/>
</dbReference>
<dbReference type="InterPro" id="IPR053927">
    <property type="entry name" value="FlgK_helical"/>
</dbReference>
<dbReference type="GO" id="GO:0009424">
    <property type="term" value="C:bacterial-type flagellum hook"/>
    <property type="evidence" value="ECO:0007669"/>
    <property type="project" value="InterPro"/>
</dbReference>
<feature type="domain" description="Flagellar hook-associated protein FlgK helical" evidence="8">
    <location>
        <begin position="96"/>
        <end position="304"/>
    </location>
</feature>
<keyword evidence="9" id="KW-0966">Cell projection</keyword>
<sequence length="482" mass="51185">MSLSTALNIAQNSLLNTQRQTSVVSRNIANVYNNDYARRTAVLSSLAPGAKLIEIRRATDAALFQQNLSALSGWTAQSSVMSGLERLSISVNGVENATSPAKMISQLQEALQLYSSTPSNRTLGENAVEMARQVLGTLNQGTNAVQAFRTDMDGQIGTAVGELNQLLSDFKTVNDAVIKGTNSGRDILDDLDRRDALLKKISEYVPISTIGRANNDLMIVTADGTTLFETIPRHVGFEPTAAYGAATVGNRITVDGVPIFKATGANTSASGSLAAMLQMRDSYATGMQAQLDEVARGLIKAFSETDPNPPNDTLPGLFTWPGAPAMPADGTLINGLAGLITLNALVDPQQGGNPELLRDGINFDVNPNNHGSFNGLLLGFVNALDAPVDFVTVDGTTVSSGLLNYATASISWLEDARKTANGAAETKGALMIRTAEALSNLTSVNEDEEIALMLELERSYAASAKMMQIIDEMLKTLLNVVR</sequence>
<dbReference type="RefSeq" id="WP_148916495.1">
    <property type="nucleotide sequence ID" value="NZ_VSZS01000067.1"/>
</dbReference>
<dbReference type="GO" id="GO:0044780">
    <property type="term" value="P:bacterial-type flagellum assembly"/>
    <property type="evidence" value="ECO:0007669"/>
    <property type="project" value="InterPro"/>
</dbReference>
<dbReference type="Pfam" id="PF22638">
    <property type="entry name" value="FlgK_D1"/>
    <property type="match status" value="1"/>
</dbReference>
<keyword evidence="9" id="KW-0282">Flagellum</keyword>
<evidence type="ECO:0000313" key="9">
    <source>
        <dbReference type="EMBL" id="TYR30137.1"/>
    </source>
</evidence>
<dbReference type="SUPFAM" id="SSF64518">
    <property type="entry name" value="Phase 1 flagellin"/>
    <property type="match status" value="1"/>
</dbReference>
<evidence type="ECO:0000256" key="5">
    <source>
        <dbReference type="ARBA" id="ARBA00022525"/>
    </source>
</evidence>
<name>A0A5D4GP72_9HYPH</name>
<organism evidence="9 10">
    <name type="scientific">Neoaquamicrobium microcysteis</name>
    <dbReference type="NCBI Taxonomy" id="2682781"/>
    <lineage>
        <taxon>Bacteria</taxon>
        <taxon>Pseudomonadati</taxon>
        <taxon>Pseudomonadota</taxon>
        <taxon>Alphaproteobacteria</taxon>
        <taxon>Hyphomicrobiales</taxon>
        <taxon>Phyllobacteriaceae</taxon>
        <taxon>Neoaquamicrobium</taxon>
    </lineage>
</organism>
<keyword evidence="10" id="KW-1185">Reference proteome</keyword>
<dbReference type="InterPro" id="IPR002371">
    <property type="entry name" value="FlgK"/>
</dbReference>
<comment type="similarity">
    <text evidence="3">Belongs to the flagella basal body rod proteins family.</text>
</comment>
<evidence type="ECO:0000256" key="3">
    <source>
        <dbReference type="ARBA" id="ARBA00009677"/>
    </source>
</evidence>
<dbReference type="OrthoDB" id="7181295at2"/>
<evidence type="ECO:0000256" key="6">
    <source>
        <dbReference type="ARBA" id="ARBA00023143"/>
    </source>
</evidence>
<reference evidence="9 10" key="2">
    <citation type="submission" date="2019-09" db="EMBL/GenBank/DDBJ databases">
        <title>Mesorhizobium sp. MaA-C15 isolated from Microcystis aeruginosa.</title>
        <authorList>
            <person name="Jeong S.E."/>
            <person name="Jin H.M."/>
            <person name="Jeon C.O."/>
        </authorList>
    </citation>
    <scope>NUCLEOTIDE SEQUENCE [LARGE SCALE GENOMIC DNA]</scope>
    <source>
        <strain evidence="9 10">MaA-C15</strain>
    </source>
</reference>